<dbReference type="InterPro" id="IPR003305">
    <property type="entry name" value="CenC_carb-bd"/>
</dbReference>
<dbReference type="SMART" id="SM00633">
    <property type="entry name" value="Glyco_10"/>
    <property type="match status" value="1"/>
</dbReference>
<proteinExistence type="inferred from homology"/>
<feature type="domain" description="Dockerin" evidence="10">
    <location>
        <begin position="569"/>
        <end position="637"/>
    </location>
</feature>
<dbReference type="RefSeq" id="WP_003512991.1">
    <property type="nucleotide sequence ID" value="NZ_CP013828.1"/>
</dbReference>
<dbReference type="InterPro" id="IPR016134">
    <property type="entry name" value="Dockerin_dom"/>
</dbReference>
<evidence type="ECO:0000256" key="6">
    <source>
        <dbReference type="ARBA" id="ARBA00023295"/>
    </source>
</evidence>
<evidence type="ECO:0000256" key="8">
    <source>
        <dbReference type="RuleBase" id="RU361174"/>
    </source>
</evidence>
<dbReference type="InterPro" id="IPR036439">
    <property type="entry name" value="Dockerin_dom_sf"/>
</dbReference>
<dbReference type="SUPFAM" id="SSF49464">
    <property type="entry name" value="Carboxypeptidase regulatory domain-like"/>
    <property type="match status" value="1"/>
</dbReference>
<evidence type="ECO:0000256" key="3">
    <source>
        <dbReference type="ARBA" id="ARBA00022801"/>
    </source>
</evidence>
<dbReference type="Proteomes" id="UP000223596">
    <property type="component" value="Unassembled WGS sequence"/>
</dbReference>
<gene>
    <name evidence="11" type="ORF">M972_11184</name>
</gene>
<dbReference type="PROSITE" id="PS51766">
    <property type="entry name" value="DOCKERIN"/>
    <property type="match status" value="1"/>
</dbReference>
<dbReference type="Pfam" id="PF00404">
    <property type="entry name" value="Dockerin_1"/>
    <property type="match status" value="1"/>
</dbReference>
<dbReference type="Pfam" id="PF02018">
    <property type="entry name" value="CBM_4_9"/>
    <property type="match status" value="1"/>
</dbReference>
<evidence type="ECO:0000256" key="2">
    <source>
        <dbReference type="ARBA" id="ARBA00022737"/>
    </source>
</evidence>
<dbReference type="SUPFAM" id="SSF49785">
    <property type="entry name" value="Galactose-binding domain-like"/>
    <property type="match status" value="1"/>
</dbReference>
<dbReference type="InterPro" id="IPR001000">
    <property type="entry name" value="GH10_dom"/>
</dbReference>
<dbReference type="EMBL" id="PDBW01000001">
    <property type="protein sequence ID" value="PFH01452.1"/>
    <property type="molecule type" value="Genomic_DNA"/>
</dbReference>
<dbReference type="EC" id="3.2.1.8" evidence="8"/>
<evidence type="ECO:0000313" key="11">
    <source>
        <dbReference type="EMBL" id="PFH01452.1"/>
    </source>
</evidence>
<dbReference type="InterPro" id="IPR018247">
    <property type="entry name" value="EF_Hand_1_Ca_BS"/>
</dbReference>
<dbReference type="InterPro" id="IPR044846">
    <property type="entry name" value="GH10"/>
</dbReference>
<dbReference type="InterPro" id="IPR008969">
    <property type="entry name" value="CarboxyPept-like_regulatory"/>
</dbReference>
<accession>A0AB36TBV0</accession>
<evidence type="ECO:0000313" key="12">
    <source>
        <dbReference type="Proteomes" id="UP000223596"/>
    </source>
</evidence>
<dbReference type="FunFam" id="1.10.1330.10:FF:000001">
    <property type="entry name" value="Endoglucanase D"/>
    <property type="match status" value="1"/>
</dbReference>
<dbReference type="InterPro" id="IPR008979">
    <property type="entry name" value="Galactose-bd-like_sf"/>
</dbReference>
<keyword evidence="1" id="KW-0732">Signal</keyword>
<comment type="caution">
    <text evidence="11">The sequence shown here is derived from an EMBL/GenBank/DDBJ whole genome shotgun (WGS) entry which is preliminary data.</text>
</comment>
<dbReference type="Gene3D" id="2.60.120.260">
    <property type="entry name" value="Galactose-binding domain-like"/>
    <property type="match status" value="1"/>
</dbReference>
<evidence type="ECO:0000256" key="7">
    <source>
        <dbReference type="ARBA" id="ARBA00023326"/>
    </source>
</evidence>
<feature type="domain" description="GH10" evidence="9">
    <location>
        <begin position="212"/>
        <end position="505"/>
    </location>
</feature>
<evidence type="ECO:0000256" key="5">
    <source>
        <dbReference type="ARBA" id="ARBA00023277"/>
    </source>
</evidence>
<dbReference type="SUPFAM" id="SSF51445">
    <property type="entry name" value="(Trans)glycosidases"/>
    <property type="match status" value="1"/>
</dbReference>
<dbReference type="AlphaFoldDB" id="A0AB36TBV0"/>
<keyword evidence="2" id="KW-0677">Repeat</keyword>
<evidence type="ECO:0000256" key="1">
    <source>
        <dbReference type="ARBA" id="ARBA00022729"/>
    </source>
</evidence>
<name>A0AB36TBV0_ACETH</name>
<evidence type="ECO:0000259" key="9">
    <source>
        <dbReference type="PROSITE" id="PS51760"/>
    </source>
</evidence>
<dbReference type="GO" id="GO:0031176">
    <property type="term" value="F:endo-1,4-beta-xylanase activity"/>
    <property type="evidence" value="ECO:0007669"/>
    <property type="project" value="UniProtKB-EC"/>
</dbReference>
<comment type="catalytic activity">
    <reaction evidence="8">
        <text>Endohydrolysis of (1-&gt;4)-beta-D-xylosidic linkages in xylans.</text>
        <dbReference type="EC" id="3.2.1.8"/>
    </reaction>
</comment>
<dbReference type="FunFam" id="3.20.20.80:FF:000104">
    <property type="entry name" value="Endo-1,4-beta-xylanase A"/>
    <property type="match status" value="1"/>
</dbReference>
<organism evidence="11 12">
    <name type="scientific">Acetivibrio thermocellus AD2</name>
    <dbReference type="NCBI Taxonomy" id="1138384"/>
    <lineage>
        <taxon>Bacteria</taxon>
        <taxon>Bacillati</taxon>
        <taxon>Bacillota</taxon>
        <taxon>Clostridia</taxon>
        <taxon>Eubacteriales</taxon>
        <taxon>Oscillospiraceae</taxon>
        <taxon>Acetivibrio</taxon>
    </lineage>
</organism>
<dbReference type="PROSITE" id="PS51760">
    <property type="entry name" value="GH10_2"/>
    <property type="match status" value="1"/>
</dbReference>
<evidence type="ECO:0000259" key="10">
    <source>
        <dbReference type="PROSITE" id="PS51766"/>
    </source>
</evidence>
<dbReference type="SUPFAM" id="SSF63446">
    <property type="entry name" value="Type I dockerin domain"/>
    <property type="match status" value="1"/>
</dbReference>
<protein>
    <recommendedName>
        <fullName evidence="8">Beta-xylanase</fullName>
        <ecNumber evidence="8">3.2.1.8</ecNumber>
    </recommendedName>
</protein>
<dbReference type="InterPro" id="IPR002105">
    <property type="entry name" value="Dockerin_1_rpt"/>
</dbReference>
<dbReference type="Gene3D" id="3.20.20.80">
    <property type="entry name" value="Glycosidases"/>
    <property type="match status" value="1"/>
</dbReference>
<sequence length="639" mass="71641">MKKTASFILVLSLLLAFIIPAEGGLAAEGNLLFNPGFELGSTEGWYPYGECTIEAVGTEAHSGNYSVFVTDRTQDWNGVAQDMLDKLTVGMTYQVSAWVKVAGTGSHQVKISMKKVETGKEPVYDNIASITVEGSEWYRLSGPYSYTGTNVTNLELYIEGPQPGVSYYVDDVTVTEVGSAATWKEEANARIEQIRKRDAKIRIVDSNNKPVSGVSIDVRQVKHEFGFGSAITMNGIHDPRYTEFFKNNYEWAVFENEAKWYSNESSQGNVSYANADYLYNWCAENGIKVRGHCIFWEPEEWQPSWLKGLTGDALMKAIDARLESVVPHFRGKFLHWDVNNEMLHGDFFKSRLGESIWPYMFKRARELDPDAKLFVNDYNIITYVEGDAYIRQIEWLLQNGAEIDGIGVQGHFDEDVEPLVVKARLDNLATLGIPIWVTEYDSKTPDVNKRAENLENLYRIAFSHPAVEGIIMWGFWAGNHWRGQDAAIVDHDWTVNEAGKRYQALLKEWTTITSGTTDSTGAFDFRGFHGTYEITVSVPGKEPFVKTIELTKGNGTAVYTFTVDGTDAGNVLYGDLNQDGQVSSTDLVAMKRYLLKNFELSGVGLEAADLNSDGKVNSTDLVALKRFLLKEIDELPLKR</sequence>
<dbReference type="GO" id="GO:0030245">
    <property type="term" value="P:cellulose catabolic process"/>
    <property type="evidence" value="ECO:0007669"/>
    <property type="project" value="UniProtKB-KW"/>
</dbReference>
<dbReference type="PROSITE" id="PS00448">
    <property type="entry name" value="CLOS_CELLULOSOME_RPT"/>
    <property type="match status" value="1"/>
</dbReference>
<dbReference type="PROSITE" id="PS00018">
    <property type="entry name" value="EF_HAND_1"/>
    <property type="match status" value="2"/>
</dbReference>
<dbReference type="Gene3D" id="1.10.1330.10">
    <property type="entry name" value="Dockerin domain"/>
    <property type="match status" value="1"/>
</dbReference>
<evidence type="ECO:0000256" key="4">
    <source>
        <dbReference type="ARBA" id="ARBA00023001"/>
    </source>
</evidence>
<keyword evidence="5 8" id="KW-0119">Carbohydrate metabolism</keyword>
<keyword evidence="3 8" id="KW-0378">Hydrolase</keyword>
<dbReference type="GeneID" id="35803538"/>
<dbReference type="PANTHER" id="PTHR31490">
    <property type="entry name" value="GLYCOSYL HYDROLASE"/>
    <property type="match status" value="1"/>
</dbReference>
<dbReference type="Pfam" id="PF00331">
    <property type="entry name" value="Glyco_hydro_10"/>
    <property type="match status" value="1"/>
</dbReference>
<dbReference type="PRINTS" id="PR00134">
    <property type="entry name" value="GLHYDRLASE10"/>
</dbReference>
<comment type="similarity">
    <text evidence="8">Belongs to the glycosyl hydrolase 10 (cellulase F) family.</text>
</comment>
<dbReference type="InterPro" id="IPR017853">
    <property type="entry name" value="GH"/>
</dbReference>
<keyword evidence="4" id="KW-0136">Cellulose degradation</keyword>
<reference evidence="11 12" key="1">
    <citation type="submission" date="2017-09" db="EMBL/GenBank/DDBJ databases">
        <title>Evaluation of Pacific Biosciences Sequencing Technology to Finishing C. thermocellum Genome Sequences.</title>
        <authorList>
            <person name="Brown S."/>
        </authorList>
    </citation>
    <scope>NUCLEOTIDE SEQUENCE [LARGE SCALE GENOMIC DNA]</scope>
    <source>
        <strain evidence="11 12">AD2</strain>
    </source>
</reference>
<dbReference type="CDD" id="cd14256">
    <property type="entry name" value="Dockerin_I"/>
    <property type="match status" value="1"/>
</dbReference>
<keyword evidence="7 8" id="KW-0624">Polysaccharide degradation</keyword>
<keyword evidence="6 8" id="KW-0326">Glycosidase</keyword>
<dbReference type="PANTHER" id="PTHR31490:SF1">
    <property type="entry name" value="ENDO-1,4-BETA-XYLANASE 1"/>
    <property type="match status" value="1"/>
</dbReference>